<dbReference type="GO" id="GO:0008474">
    <property type="term" value="F:palmitoyl-(protein) hydrolase activity"/>
    <property type="evidence" value="ECO:0007669"/>
    <property type="project" value="TreeGrafter"/>
</dbReference>
<accession>A0A2L2TLA4</accession>
<dbReference type="STRING" id="56646.A0A2L2TLA4"/>
<reference evidence="3" key="1">
    <citation type="submission" date="2014-10" db="EMBL/GenBank/DDBJ databases">
        <authorList>
            <person name="King R."/>
        </authorList>
    </citation>
    <scope>NUCLEOTIDE SEQUENCE [LARGE SCALE GENOMIC DNA]</scope>
    <source>
        <strain evidence="3">A3/5</strain>
    </source>
</reference>
<organism evidence="2 3">
    <name type="scientific">Fusarium venenatum</name>
    <dbReference type="NCBI Taxonomy" id="56646"/>
    <lineage>
        <taxon>Eukaryota</taxon>
        <taxon>Fungi</taxon>
        <taxon>Dikarya</taxon>
        <taxon>Ascomycota</taxon>
        <taxon>Pezizomycotina</taxon>
        <taxon>Sordariomycetes</taxon>
        <taxon>Hypocreomycetidae</taxon>
        <taxon>Hypocreales</taxon>
        <taxon>Nectriaceae</taxon>
        <taxon>Fusarium</taxon>
    </lineage>
</organism>
<protein>
    <recommendedName>
        <fullName evidence="4">AB hydrolase-1 domain-containing protein</fullName>
    </recommendedName>
</protein>
<keyword evidence="1" id="KW-0812">Transmembrane</keyword>
<evidence type="ECO:0000313" key="3">
    <source>
        <dbReference type="Proteomes" id="UP000245910"/>
    </source>
</evidence>
<evidence type="ECO:0000256" key="1">
    <source>
        <dbReference type="SAM" id="Phobius"/>
    </source>
</evidence>
<dbReference type="Gene3D" id="3.40.50.1820">
    <property type="entry name" value="alpha/beta hydrolase"/>
    <property type="match status" value="1"/>
</dbReference>
<dbReference type="InterPro" id="IPR029058">
    <property type="entry name" value="AB_hydrolase_fold"/>
</dbReference>
<evidence type="ECO:0000313" key="2">
    <source>
        <dbReference type="EMBL" id="CEI65327.1"/>
    </source>
</evidence>
<dbReference type="RefSeq" id="XP_025589047.1">
    <property type="nucleotide sequence ID" value="XM_025729864.1"/>
</dbReference>
<keyword evidence="1" id="KW-1133">Transmembrane helix</keyword>
<keyword evidence="1" id="KW-0472">Membrane</keyword>
<dbReference type="PANTHER" id="PTHR12277">
    <property type="entry name" value="ALPHA/BETA HYDROLASE DOMAIN-CONTAINING PROTEIN"/>
    <property type="match status" value="1"/>
</dbReference>
<dbReference type="SUPFAM" id="SSF53474">
    <property type="entry name" value="alpha/beta-Hydrolases"/>
    <property type="match status" value="1"/>
</dbReference>
<dbReference type="EMBL" id="LN649229">
    <property type="protein sequence ID" value="CEI65327.1"/>
    <property type="molecule type" value="Genomic_DNA"/>
</dbReference>
<dbReference type="GO" id="GO:0016020">
    <property type="term" value="C:membrane"/>
    <property type="evidence" value="ECO:0007669"/>
    <property type="project" value="TreeGrafter"/>
</dbReference>
<dbReference type="Proteomes" id="UP000245910">
    <property type="component" value="Chromosome I"/>
</dbReference>
<dbReference type="GeneID" id="37253483"/>
<proteinExistence type="predicted"/>
<name>A0A2L2TLA4_9HYPO</name>
<dbReference type="AlphaFoldDB" id="A0A2L2TLA4"/>
<dbReference type="PANTHER" id="PTHR12277:SF64">
    <property type="entry name" value="SUPERFAMILY HYDROLASE, PUTATIVE (AFU_ORTHOLOGUE AFUA_3G01760)-RELATED"/>
    <property type="match status" value="1"/>
</dbReference>
<sequence>MTLRTVAVAFPRLRTACVGIRPRIRSNAERLAFLRPSPGCMRPLHVAPFLMPPLLFTGLFVGLWCWKCAMMVLFQNTIIYNPFLPPNARSMTIDEVSRNCGRLKWREERIKSLDGTEIALCVADVPSVSVPSPAKAKTKTPIYILYFQGNASSLPPRLPDLSWIMRRAHESDPSIQYTIVGLSYRGFWTSHDRPSESGIDLDSQAALQWIAELHESKSEKGDGTKPTVLLWGQSIGCGFATNLAAKGEFPHNLTIGGLILETPFTNVRAMLQALYPQTWLPYQYLWPFLRNHLDSWTNLGMIAKRFPGTPPGIFIVEAGKDELVPANHGEELFQRCQRVGLPVERQKVRGALHNEAMVRVAGKQALAHSIVTAVTQARRYEGRERGQLRILQGRKELA</sequence>
<feature type="transmembrane region" description="Helical" evidence="1">
    <location>
        <begin position="46"/>
        <end position="66"/>
    </location>
</feature>
<dbReference type="KEGG" id="fvn:FVRRES_01839"/>
<keyword evidence="3" id="KW-1185">Reference proteome</keyword>
<evidence type="ECO:0008006" key="4">
    <source>
        <dbReference type="Google" id="ProtNLM"/>
    </source>
</evidence>